<dbReference type="AlphaFoldDB" id="A0A8B9CBW2"/>
<comment type="catalytic activity">
    <reaction evidence="1">
        <text>ATP + ubiquitin + [E1 ubiquitin-activating enzyme]-L-cysteine = AMP + diphosphate + S-ubiquitinyl-[E1 ubiquitin-activating enzyme]-L-cysteine.</text>
        <dbReference type="EC" id="6.2.1.45"/>
    </reaction>
</comment>
<dbReference type="FunFam" id="2.40.30.180:FF:000002">
    <property type="entry name" value="Ubiquitin-activating enzyme E1 2"/>
    <property type="match status" value="1"/>
</dbReference>
<dbReference type="InterPro" id="IPR042063">
    <property type="entry name" value="Ubi_acti_E1_SCCH"/>
</dbReference>
<evidence type="ECO:0000313" key="11">
    <source>
        <dbReference type="Proteomes" id="UP000694426"/>
    </source>
</evidence>
<dbReference type="InterPro" id="IPR018965">
    <property type="entry name" value="Ub-activating_enz_E1_C"/>
</dbReference>
<evidence type="ECO:0000256" key="7">
    <source>
        <dbReference type="ARBA" id="ARBA00022786"/>
    </source>
</evidence>
<dbReference type="Gene3D" id="3.50.50.80">
    <property type="entry name" value="Ubiquitin-activating enzyme E1, inactive adenylation domain, subdomain 1"/>
    <property type="match status" value="1"/>
</dbReference>
<dbReference type="NCBIfam" id="TIGR01408">
    <property type="entry name" value="Ube1"/>
    <property type="match status" value="1"/>
</dbReference>
<dbReference type="Ensembl" id="ENSABRT00000025090.1">
    <property type="protein sequence ID" value="ENSABRP00000017739.1"/>
    <property type="gene ID" value="ENSABRG00000014714.1"/>
</dbReference>
<dbReference type="GO" id="GO:0019948">
    <property type="term" value="F:SUMO activating enzyme activity"/>
    <property type="evidence" value="ECO:0007669"/>
    <property type="project" value="TreeGrafter"/>
</dbReference>
<dbReference type="FunFam" id="3.50.50.80:FF:000001">
    <property type="entry name" value="ubiquitin-like modifier-activating enzyme 1"/>
    <property type="match status" value="1"/>
</dbReference>
<evidence type="ECO:0000256" key="8">
    <source>
        <dbReference type="ARBA" id="ARBA00022840"/>
    </source>
</evidence>
<organism evidence="10 11">
    <name type="scientific">Anser brachyrhynchus</name>
    <name type="common">Pink-footed goose</name>
    <dbReference type="NCBI Taxonomy" id="132585"/>
    <lineage>
        <taxon>Eukaryota</taxon>
        <taxon>Metazoa</taxon>
        <taxon>Chordata</taxon>
        <taxon>Craniata</taxon>
        <taxon>Vertebrata</taxon>
        <taxon>Euteleostomi</taxon>
        <taxon>Archelosauria</taxon>
        <taxon>Archosauria</taxon>
        <taxon>Dinosauria</taxon>
        <taxon>Saurischia</taxon>
        <taxon>Theropoda</taxon>
        <taxon>Coelurosauria</taxon>
        <taxon>Aves</taxon>
        <taxon>Neognathae</taxon>
        <taxon>Galloanserae</taxon>
        <taxon>Anseriformes</taxon>
        <taxon>Anatidae</taxon>
        <taxon>Anserinae</taxon>
        <taxon>Anser</taxon>
    </lineage>
</organism>
<evidence type="ECO:0000256" key="4">
    <source>
        <dbReference type="ARBA" id="ARBA00012990"/>
    </source>
</evidence>
<keyword evidence="5" id="KW-0436">Ligase</keyword>
<keyword evidence="11" id="KW-1185">Reference proteome</keyword>
<dbReference type="GO" id="GO:0031510">
    <property type="term" value="C:SUMO activating enzyme complex"/>
    <property type="evidence" value="ECO:0007669"/>
    <property type="project" value="TreeGrafter"/>
</dbReference>
<dbReference type="Pfam" id="PF09358">
    <property type="entry name" value="E1_UFD"/>
    <property type="match status" value="1"/>
</dbReference>
<feature type="domain" description="Ubiquitin-activating enzyme E1 C-terminal" evidence="9">
    <location>
        <begin position="892"/>
        <end position="1014"/>
    </location>
</feature>
<dbReference type="InterPro" id="IPR032418">
    <property type="entry name" value="E1_FCCH"/>
</dbReference>
<dbReference type="Gene3D" id="3.10.290.60">
    <property type="entry name" value="Ubiquitin-activating enzyme E1, UFD domain"/>
    <property type="match status" value="1"/>
</dbReference>
<evidence type="ECO:0000256" key="1">
    <source>
        <dbReference type="ARBA" id="ARBA00000488"/>
    </source>
</evidence>
<dbReference type="Pfam" id="PF16191">
    <property type="entry name" value="E1_4HB"/>
    <property type="match status" value="1"/>
</dbReference>
<dbReference type="InterPro" id="IPR018075">
    <property type="entry name" value="UBQ-activ_enz_E1"/>
</dbReference>
<dbReference type="Pfam" id="PF16190">
    <property type="entry name" value="E1_FCCH"/>
    <property type="match status" value="1"/>
</dbReference>
<evidence type="ECO:0000256" key="2">
    <source>
        <dbReference type="ARBA" id="ARBA00004906"/>
    </source>
</evidence>
<dbReference type="Proteomes" id="UP000694426">
    <property type="component" value="Unplaced"/>
</dbReference>
<accession>A0A8B9CBW2</accession>
<gene>
    <name evidence="10" type="primary">UBA6</name>
</gene>
<proteinExistence type="inferred from homology"/>
<dbReference type="FunFam" id="3.40.50.720:FF:000015">
    <property type="entry name" value="Ubiquitin-activating enzyme E1 1"/>
    <property type="match status" value="1"/>
</dbReference>
<protein>
    <recommendedName>
        <fullName evidence="4">E1 ubiquitin-activating enzyme</fullName>
        <ecNumber evidence="4">6.2.1.45</ecNumber>
    </recommendedName>
</protein>
<dbReference type="FunFam" id="3.10.290.60:FF:000003">
    <property type="entry name" value="Ubiquitin-like modifier activating enzyme 6"/>
    <property type="match status" value="1"/>
</dbReference>
<dbReference type="InterPro" id="IPR035985">
    <property type="entry name" value="Ubiquitin-activating_enz"/>
</dbReference>
<dbReference type="CDD" id="cd01490">
    <property type="entry name" value="Ube1_repeat2"/>
    <property type="match status" value="1"/>
</dbReference>
<reference evidence="10" key="1">
    <citation type="submission" date="2025-08" db="UniProtKB">
        <authorList>
            <consortium name="Ensembl"/>
        </authorList>
    </citation>
    <scope>IDENTIFICATION</scope>
</reference>
<dbReference type="Gene3D" id="3.40.50.720">
    <property type="entry name" value="NAD(P)-binding Rossmann-like Domain"/>
    <property type="match status" value="1"/>
</dbReference>
<reference evidence="10" key="2">
    <citation type="submission" date="2025-09" db="UniProtKB">
        <authorList>
            <consortium name="Ensembl"/>
        </authorList>
    </citation>
    <scope>IDENTIFICATION</scope>
</reference>
<evidence type="ECO:0000259" key="9">
    <source>
        <dbReference type="SMART" id="SM00985"/>
    </source>
</evidence>
<dbReference type="PANTHER" id="PTHR10953">
    <property type="entry name" value="UBIQUITIN-ACTIVATING ENZYME E1"/>
    <property type="match status" value="1"/>
</dbReference>
<dbReference type="EC" id="6.2.1.45" evidence="4"/>
<name>A0A8B9CBW2_9AVES</name>
<dbReference type="InterPro" id="IPR000594">
    <property type="entry name" value="ThiF_NAD_FAD-bd"/>
</dbReference>
<dbReference type="Gene3D" id="1.10.10.2660">
    <property type="entry name" value="Ubiquitin-activating enzyme E1, SCCH domain"/>
    <property type="match status" value="1"/>
</dbReference>
<dbReference type="GO" id="GO:0019780">
    <property type="term" value="F:FAT10 activating enzyme activity"/>
    <property type="evidence" value="ECO:0007669"/>
    <property type="project" value="Ensembl"/>
</dbReference>
<dbReference type="GO" id="GO:0005524">
    <property type="term" value="F:ATP binding"/>
    <property type="evidence" value="ECO:0007669"/>
    <property type="project" value="UniProtKB-KW"/>
</dbReference>
<evidence type="ECO:0000256" key="5">
    <source>
        <dbReference type="ARBA" id="ARBA00022598"/>
    </source>
</evidence>
<evidence type="ECO:0000256" key="3">
    <source>
        <dbReference type="ARBA" id="ARBA00005673"/>
    </source>
</evidence>
<evidence type="ECO:0000313" key="10">
    <source>
        <dbReference type="Ensembl" id="ENSABRP00000017739.1"/>
    </source>
</evidence>
<dbReference type="SUPFAM" id="SSF69572">
    <property type="entry name" value="Activating enzymes of the ubiquitin-like proteins"/>
    <property type="match status" value="2"/>
</dbReference>
<dbReference type="PANTHER" id="PTHR10953:SF186">
    <property type="entry name" value="UBIQUITIN-LIKE MODIFIER-ACTIVATING ENZYME 6"/>
    <property type="match status" value="1"/>
</dbReference>
<dbReference type="InterPro" id="IPR038252">
    <property type="entry name" value="UBA_E1_C_sf"/>
</dbReference>
<sequence>SSAVPGGAANSGSERPLPLLPKQGACVSCLWKPGVGGMNPGLPAEQQVIDLFCCSLRQRYVLGDTAMQKMAQSHVFLSGIGGLGVEIAKNIILAGVKALTVHDTKQCTKWDLGINFFIHEDDILSQRNRAEATLHRIAELNPYVHVAASTVPLEENTDLSFLKQYQCVILTEVSLSLQKKINDFCHAQQPPIKFISADVYGICSRLFCDFGDEFEVLDTTGEEPKEIFISNITQSNPGIVTCLENRPHRLETGQFLTFREVNGMSCLNGSTHQITVVSPYSFSIGDTSDMEPYLHGGIAVQVKTPKMFYFERLEKQLTNPLCLVADFSKPEAPLQIHVAMLALNHFQENFVLTCSVDGINLLLLCPIFQPQVNGDIVRWLSRTAQGFLAPLAAAVGGVASQEVLKAVTGKFSPLQQWLYIDMLDIVTPLEKMGSEEFLPRGDRYDALRACIGDPLCQKLHNLNVFLVGCGAIGCEMLKNFALLGVGTGQDKGLVTITDPDLIEKSNLNRQFLFRPHHIQKPKSYTAAEATLNINPYLKIDSYINKVCPATENTYSDEFYTKQDVIVTALDNVEARRYIDSRCVANLRPLIDSGTMGTKGHTEVIVPHLTESYNSHRDPPEEEIPFCTLKSFPAAIEHTIQWARDKFESSFSHKPSLFNKFWQTYPSAEEVLQRIKSGESLEGCFHVIKTLSRRPRSWTQCVELARVKFEKYFSHKALQLLHSFPLDTRLKDGSLFWQSPKRPPFPVNILMHPIKLTPYSCILLLKHCTHLQVVQTDETARKPDHIPVSSEDERNAIFQLEKFILSNEALENDLQMKPISFEKDDDTNGHIDFITAASNLRAKMYNIEPADRFKTKRIAGKIIPAIATATAAVSGLVALELIKVVGGYPADAYKNCFLNLAIPIMVFTETAEVRRTEIRNGISFTIWDRWTIYGKEDFTLLDFINAVREKYGIEPTMVVQGVKMLYVPVMPGHIKRLKLTMQKLVKPSADKKYVDLTVSFAPETDGDEDLPGPPVRYYFVQEDN</sequence>
<dbReference type="UniPathway" id="UPA00143"/>
<dbReference type="Pfam" id="PF10585">
    <property type="entry name" value="UBA_E1_SCCH"/>
    <property type="match status" value="2"/>
</dbReference>
<dbReference type="InterPro" id="IPR045886">
    <property type="entry name" value="ThiF/MoeB/HesA"/>
</dbReference>
<dbReference type="SMART" id="SM00985">
    <property type="entry name" value="UBA_e1_C"/>
    <property type="match status" value="1"/>
</dbReference>
<dbReference type="PRINTS" id="PR01849">
    <property type="entry name" value="UBIQUITINACT"/>
</dbReference>
<dbReference type="GO" id="GO:0005737">
    <property type="term" value="C:cytoplasm"/>
    <property type="evidence" value="ECO:0007669"/>
    <property type="project" value="Ensembl"/>
</dbReference>
<dbReference type="InterPro" id="IPR032420">
    <property type="entry name" value="E1_4HB"/>
</dbReference>
<dbReference type="Pfam" id="PF00899">
    <property type="entry name" value="ThiF"/>
    <property type="match status" value="1"/>
</dbReference>
<dbReference type="GO" id="GO:0006511">
    <property type="term" value="P:ubiquitin-dependent protein catabolic process"/>
    <property type="evidence" value="ECO:0007669"/>
    <property type="project" value="Ensembl"/>
</dbReference>
<dbReference type="GO" id="GO:0004839">
    <property type="term" value="F:ubiquitin activating enzyme activity"/>
    <property type="evidence" value="ECO:0007669"/>
    <property type="project" value="UniProtKB-EC"/>
</dbReference>
<dbReference type="CDD" id="cd01491">
    <property type="entry name" value="Ube1_repeat1"/>
    <property type="match status" value="1"/>
</dbReference>
<dbReference type="InterPro" id="IPR000011">
    <property type="entry name" value="UBQ/SUMO-activ_enz_E1-like"/>
</dbReference>
<dbReference type="GO" id="GO:0016925">
    <property type="term" value="P:protein sumoylation"/>
    <property type="evidence" value="ECO:0007669"/>
    <property type="project" value="TreeGrafter"/>
</dbReference>
<dbReference type="Gene3D" id="2.40.30.180">
    <property type="entry name" value="Ubiquitin-activating enzyme E1, FCCH domain"/>
    <property type="match status" value="1"/>
</dbReference>
<dbReference type="InterPro" id="IPR042449">
    <property type="entry name" value="Ub-E1_IAD_1"/>
</dbReference>
<dbReference type="InterPro" id="IPR019572">
    <property type="entry name" value="UBA_E1_SCCH"/>
</dbReference>
<keyword evidence="7" id="KW-0833">Ubl conjugation pathway</keyword>
<comment type="similarity">
    <text evidence="3">Belongs to the ubiquitin-activating E1 family.</text>
</comment>
<keyword evidence="8" id="KW-0067">ATP-binding</keyword>
<dbReference type="GeneTree" id="ENSGT00940000158826"/>
<comment type="pathway">
    <text evidence="2">Protein modification; protein ubiquitination.</text>
</comment>
<dbReference type="InterPro" id="IPR042302">
    <property type="entry name" value="E1_FCCH_sf"/>
</dbReference>
<keyword evidence="6" id="KW-0547">Nucleotide-binding</keyword>
<evidence type="ECO:0000256" key="6">
    <source>
        <dbReference type="ARBA" id="ARBA00022741"/>
    </source>
</evidence>
<dbReference type="Gene3D" id="3.40.50.12550">
    <property type="entry name" value="Ubiquitin-activating enzyme E1, inactive adenylation domain, subdomain 2"/>
    <property type="match status" value="1"/>
</dbReference>